<proteinExistence type="predicted"/>
<organism evidence="2 3">
    <name type="scientific">Armillaria gallica</name>
    <name type="common">Bulbous honey fungus</name>
    <name type="synonym">Armillaria bulbosa</name>
    <dbReference type="NCBI Taxonomy" id="47427"/>
    <lineage>
        <taxon>Eukaryota</taxon>
        <taxon>Fungi</taxon>
        <taxon>Dikarya</taxon>
        <taxon>Basidiomycota</taxon>
        <taxon>Agaricomycotina</taxon>
        <taxon>Agaricomycetes</taxon>
        <taxon>Agaricomycetidae</taxon>
        <taxon>Agaricales</taxon>
        <taxon>Marasmiineae</taxon>
        <taxon>Physalacriaceae</taxon>
        <taxon>Armillaria</taxon>
    </lineage>
</organism>
<reference evidence="3" key="1">
    <citation type="journal article" date="2017" name="Nat. Ecol. Evol.">
        <title>Genome expansion and lineage-specific genetic innovations in the forest pathogenic fungi Armillaria.</title>
        <authorList>
            <person name="Sipos G."/>
            <person name="Prasanna A.N."/>
            <person name="Walter M.C."/>
            <person name="O'Connor E."/>
            <person name="Balint B."/>
            <person name="Krizsan K."/>
            <person name="Kiss B."/>
            <person name="Hess J."/>
            <person name="Varga T."/>
            <person name="Slot J."/>
            <person name="Riley R."/>
            <person name="Boka B."/>
            <person name="Rigling D."/>
            <person name="Barry K."/>
            <person name="Lee J."/>
            <person name="Mihaltcheva S."/>
            <person name="LaButti K."/>
            <person name="Lipzen A."/>
            <person name="Waldron R."/>
            <person name="Moloney N.M."/>
            <person name="Sperisen C."/>
            <person name="Kredics L."/>
            <person name="Vagvoelgyi C."/>
            <person name="Patrignani A."/>
            <person name="Fitzpatrick D."/>
            <person name="Nagy I."/>
            <person name="Doyle S."/>
            <person name="Anderson J.B."/>
            <person name="Grigoriev I.V."/>
            <person name="Gueldener U."/>
            <person name="Muensterkoetter M."/>
            <person name="Nagy L.G."/>
        </authorList>
    </citation>
    <scope>NUCLEOTIDE SEQUENCE [LARGE SCALE GENOMIC DNA]</scope>
    <source>
        <strain evidence="3">Ar21-2</strain>
    </source>
</reference>
<evidence type="ECO:0000313" key="2">
    <source>
        <dbReference type="EMBL" id="PBK80573.1"/>
    </source>
</evidence>
<dbReference type="InParanoid" id="A0A2H3CWW0"/>
<feature type="compositionally biased region" description="Acidic residues" evidence="1">
    <location>
        <begin position="60"/>
        <end position="81"/>
    </location>
</feature>
<evidence type="ECO:0000313" key="3">
    <source>
        <dbReference type="Proteomes" id="UP000217790"/>
    </source>
</evidence>
<dbReference type="EMBL" id="KZ293743">
    <property type="protein sequence ID" value="PBK80573.1"/>
    <property type="molecule type" value="Genomic_DNA"/>
</dbReference>
<sequence>MLEMWPSIFEWPSFVATAPLHRIITVVFPATSTAVQRQAFGSTWSNDDVDSEEEDYYDLEDGWEDERGEEEYPNEVSEPGDEPLQSPLILHGKTAMSTTLKTRSISDYPRHLIMRQPTTQWKVMKKTLMRRLPSRVRCARKSTRPSARLRMDMSIVYDAFSRR</sequence>
<evidence type="ECO:0000256" key="1">
    <source>
        <dbReference type="SAM" id="MobiDB-lite"/>
    </source>
</evidence>
<gene>
    <name evidence="2" type="ORF">ARMGADRAFT_1039989</name>
</gene>
<accession>A0A2H3CWW0</accession>
<dbReference type="STRING" id="47427.A0A2H3CWW0"/>
<dbReference type="AlphaFoldDB" id="A0A2H3CWW0"/>
<dbReference type="Proteomes" id="UP000217790">
    <property type="component" value="Unassembled WGS sequence"/>
</dbReference>
<feature type="region of interest" description="Disordered" evidence="1">
    <location>
        <begin position="60"/>
        <end position="85"/>
    </location>
</feature>
<protein>
    <submittedName>
        <fullName evidence="2">Uncharacterized protein</fullName>
    </submittedName>
</protein>
<keyword evidence="3" id="KW-1185">Reference proteome</keyword>
<name>A0A2H3CWW0_ARMGA</name>